<evidence type="ECO:0000313" key="2">
    <source>
        <dbReference type="EMBL" id="KAK1678412.1"/>
    </source>
</evidence>
<dbReference type="PANTHER" id="PTHR23024">
    <property type="entry name" value="ARYLACETAMIDE DEACETYLASE"/>
    <property type="match status" value="1"/>
</dbReference>
<gene>
    <name evidence="2" type="ORF">QYE76_039260</name>
</gene>
<dbReference type="AlphaFoldDB" id="A0AAD8TAQ1"/>
<accession>A0AAD8TAQ1</accession>
<dbReference type="Proteomes" id="UP001231189">
    <property type="component" value="Unassembled WGS sequence"/>
</dbReference>
<dbReference type="Pfam" id="PF07859">
    <property type="entry name" value="Abhydrolase_3"/>
    <property type="match status" value="1"/>
</dbReference>
<organism evidence="2 3">
    <name type="scientific">Lolium multiflorum</name>
    <name type="common">Italian ryegrass</name>
    <name type="synonym">Lolium perenne subsp. multiflorum</name>
    <dbReference type="NCBI Taxonomy" id="4521"/>
    <lineage>
        <taxon>Eukaryota</taxon>
        <taxon>Viridiplantae</taxon>
        <taxon>Streptophyta</taxon>
        <taxon>Embryophyta</taxon>
        <taxon>Tracheophyta</taxon>
        <taxon>Spermatophyta</taxon>
        <taxon>Magnoliopsida</taxon>
        <taxon>Liliopsida</taxon>
        <taxon>Poales</taxon>
        <taxon>Poaceae</taxon>
        <taxon>BOP clade</taxon>
        <taxon>Pooideae</taxon>
        <taxon>Poodae</taxon>
        <taxon>Poeae</taxon>
        <taxon>Poeae Chloroplast Group 2 (Poeae type)</taxon>
        <taxon>Loliodinae</taxon>
        <taxon>Loliinae</taxon>
        <taxon>Lolium</taxon>
    </lineage>
</organism>
<dbReference type="Gene3D" id="3.40.50.1820">
    <property type="entry name" value="alpha/beta hydrolase"/>
    <property type="match status" value="1"/>
</dbReference>
<dbReference type="GO" id="GO:0016787">
    <property type="term" value="F:hydrolase activity"/>
    <property type="evidence" value="ECO:0007669"/>
    <property type="project" value="InterPro"/>
</dbReference>
<evidence type="ECO:0000259" key="1">
    <source>
        <dbReference type="Pfam" id="PF07859"/>
    </source>
</evidence>
<dbReference type="PANTHER" id="PTHR23024:SF538">
    <property type="entry name" value="OS07G0643100 PROTEIN"/>
    <property type="match status" value="1"/>
</dbReference>
<dbReference type="SUPFAM" id="SSF53474">
    <property type="entry name" value="alpha/beta-Hydrolases"/>
    <property type="match status" value="1"/>
</dbReference>
<comment type="caution">
    <text evidence="2">The sequence shown here is derived from an EMBL/GenBank/DDBJ whole genome shotgun (WGS) entry which is preliminary data.</text>
</comment>
<evidence type="ECO:0000313" key="3">
    <source>
        <dbReference type="Proteomes" id="UP001231189"/>
    </source>
</evidence>
<protein>
    <recommendedName>
        <fullName evidence="1">Alpha/beta hydrolase fold-3 domain-containing protein</fullName>
    </recommendedName>
</protein>
<keyword evidence="3" id="KW-1185">Reference proteome</keyword>
<reference evidence="2" key="1">
    <citation type="submission" date="2023-07" db="EMBL/GenBank/DDBJ databases">
        <title>A chromosome-level genome assembly of Lolium multiflorum.</title>
        <authorList>
            <person name="Chen Y."/>
            <person name="Copetti D."/>
            <person name="Kolliker R."/>
            <person name="Studer B."/>
        </authorList>
    </citation>
    <scope>NUCLEOTIDE SEQUENCE</scope>
    <source>
        <strain evidence="2">02402/16</strain>
        <tissue evidence="2">Leaf</tissue>
    </source>
</reference>
<dbReference type="InterPro" id="IPR013094">
    <property type="entry name" value="AB_hydrolase_3"/>
</dbReference>
<feature type="domain" description="Alpha/beta hydrolase fold-3" evidence="1">
    <location>
        <begin position="89"/>
        <end position="309"/>
    </location>
</feature>
<sequence length="342" mass="36417">MAATEDAVRPPALPWTVRIQLAAFSLAHRRDGSVRRLFCSLADLHVAAKRRPDATGVRSADVTVDASRGLWARVFSPSSSAADAPLPVVIFFHGGGFSLFSAASRPYDALCRRLCSGLGAVVVSVNYRLAPEHRFPAAYDDGVDVLRYLDANGLPADLAVPVDLSSCFLAGDSAGGNIVHHVAQRWTAAISTTSSSLRLAGVILIQPFFGGEERTEAEVALDKVCASLSMGATDAYWREFLPEGATRDHAAARVCGEGVELAEAFPPAMVAVGGLDLLKGWQARYVEALRGKGKDVRVVEYPSAFHGFHAFPEIADSGKLVADMKLFVDEHGNAGDNNPAPF</sequence>
<dbReference type="InterPro" id="IPR029058">
    <property type="entry name" value="AB_hydrolase_fold"/>
</dbReference>
<proteinExistence type="predicted"/>
<dbReference type="EMBL" id="JAUUTY010000002">
    <property type="protein sequence ID" value="KAK1678412.1"/>
    <property type="molecule type" value="Genomic_DNA"/>
</dbReference>
<name>A0AAD8TAQ1_LOLMU</name>
<dbReference type="InterPro" id="IPR050466">
    <property type="entry name" value="Carboxylest/Gibb_receptor"/>
</dbReference>